<protein>
    <submittedName>
        <fullName evidence="1">Uncharacterized protein</fullName>
    </submittedName>
</protein>
<dbReference type="Proteomes" id="UP000075920">
    <property type="component" value="Unassembled WGS sequence"/>
</dbReference>
<organism evidence="1 2">
    <name type="scientific">Anopheles minimus</name>
    <dbReference type="NCBI Taxonomy" id="112268"/>
    <lineage>
        <taxon>Eukaryota</taxon>
        <taxon>Metazoa</taxon>
        <taxon>Ecdysozoa</taxon>
        <taxon>Arthropoda</taxon>
        <taxon>Hexapoda</taxon>
        <taxon>Insecta</taxon>
        <taxon>Pterygota</taxon>
        <taxon>Neoptera</taxon>
        <taxon>Endopterygota</taxon>
        <taxon>Diptera</taxon>
        <taxon>Nematocera</taxon>
        <taxon>Culicoidea</taxon>
        <taxon>Culicidae</taxon>
        <taxon>Anophelinae</taxon>
        <taxon>Anopheles</taxon>
    </lineage>
</organism>
<accession>A0A182VYP9</accession>
<reference evidence="1" key="2">
    <citation type="submission" date="2020-05" db="UniProtKB">
        <authorList>
            <consortium name="EnsemblMetazoa"/>
        </authorList>
    </citation>
    <scope>IDENTIFICATION</scope>
    <source>
        <strain evidence="1">MINIMUS1</strain>
    </source>
</reference>
<dbReference type="AlphaFoldDB" id="A0A182VYP9"/>
<proteinExistence type="predicted"/>
<name>A0A182VYP9_9DIPT</name>
<sequence length="63" mass="6898">MAEMSGWKQLRKHQPRVMLGLNLAQGMESVGKLLKLRPSPPGCLGAFDAFTCLTDECANVLTH</sequence>
<dbReference type="EnsemblMetazoa" id="AMIN003204-RA">
    <property type="protein sequence ID" value="AMIN003204-PA"/>
    <property type="gene ID" value="AMIN003204"/>
</dbReference>
<evidence type="ECO:0000313" key="2">
    <source>
        <dbReference type="Proteomes" id="UP000075920"/>
    </source>
</evidence>
<reference evidence="2" key="1">
    <citation type="submission" date="2013-03" db="EMBL/GenBank/DDBJ databases">
        <title>The Genome Sequence of Anopheles minimus MINIMUS1.</title>
        <authorList>
            <consortium name="The Broad Institute Genomics Platform"/>
            <person name="Neafsey D.E."/>
            <person name="Walton C."/>
            <person name="Walker B."/>
            <person name="Young S.K."/>
            <person name="Zeng Q."/>
            <person name="Gargeya S."/>
            <person name="Fitzgerald M."/>
            <person name="Haas B."/>
            <person name="Abouelleil A."/>
            <person name="Allen A.W."/>
            <person name="Alvarado L."/>
            <person name="Arachchi H.M."/>
            <person name="Berlin A.M."/>
            <person name="Chapman S.B."/>
            <person name="Gainer-Dewar J."/>
            <person name="Goldberg J."/>
            <person name="Griggs A."/>
            <person name="Gujja S."/>
            <person name="Hansen M."/>
            <person name="Howarth C."/>
            <person name="Imamovic A."/>
            <person name="Ireland A."/>
            <person name="Larimer J."/>
            <person name="McCowan C."/>
            <person name="Murphy C."/>
            <person name="Pearson M."/>
            <person name="Poon T.W."/>
            <person name="Priest M."/>
            <person name="Roberts A."/>
            <person name="Saif S."/>
            <person name="Shea T."/>
            <person name="Sisk P."/>
            <person name="Sykes S."/>
            <person name="Wortman J."/>
            <person name="Nusbaum C."/>
            <person name="Birren B."/>
        </authorList>
    </citation>
    <scope>NUCLEOTIDE SEQUENCE [LARGE SCALE GENOMIC DNA]</scope>
    <source>
        <strain evidence="2">MINIMUS1</strain>
    </source>
</reference>
<keyword evidence="2" id="KW-1185">Reference proteome</keyword>
<evidence type="ECO:0000313" key="1">
    <source>
        <dbReference type="EnsemblMetazoa" id="AMIN003204-PA"/>
    </source>
</evidence>
<dbReference type="VEuPathDB" id="VectorBase:AMIN003204"/>